<comment type="caution">
    <text evidence="8">The sequence shown here is derived from an EMBL/GenBank/DDBJ whole genome shotgun (WGS) entry which is preliminary data.</text>
</comment>
<dbReference type="InterPro" id="IPR013325">
    <property type="entry name" value="RNA_pol_sigma_r2"/>
</dbReference>
<protein>
    <submittedName>
        <fullName evidence="8">RNA polymerase subunit sigma-24</fullName>
    </submittedName>
</protein>
<dbReference type="PANTHER" id="PTHR43133:SF8">
    <property type="entry name" value="RNA POLYMERASE SIGMA FACTOR HI_1459-RELATED"/>
    <property type="match status" value="1"/>
</dbReference>
<dbReference type="GO" id="GO:0006352">
    <property type="term" value="P:DNA-templated transcription initiation"/>
    <property type="evidence" value="ECO:0007669"/>
    <property type="project" value="InterPro"/>
</dbReference>
<evidence type="ECO:0000256" key="2">
    <source>
        <dbReference type="ARBA" id="ARBA00023015"/>
    </source>
</evidence>
<evidence type="ECO:0000256" key="5">
    <source>
        <dbReference type="ARBA" id="ARBA00023163"/>
    </source>
</evidence>
<reference evidence="9" key="1">
    <citation type="submission" date="2017-12" db="EMBL/GenBank/DDBJ databases">
        <title>Draft genome sequence of Telmatospirillum siberiense 26-4b1T, an acidotolerant peatland alphaproteobacterium potentially involved in sulfur cycling.</title>
        <authorList>
            <person name="Hausmann B."/>
            <person name="Pjevac P."/>
            <person name="Schreck K."/>
            <person name="Herbold C.W."/>
            <person name="Daims H."/>
            <person name="Wagner M."/>
            <person name="Pester M."/>
            <person name="Loy A."/>
        </authorList>
    </citation>
    <scope>NUCLEOTIDE SEQUENCE [LARGE SCALE GENOMIC DNA]</scope>
    <source>
        <strain evidence="9">26-4b1</strain>
    </source>
</reference>
<evidence type="ECO:0000259" key="7">
    <source>
        <dbReference type="Pfam" id="PF04542"/>
    </source>
</evidence>
<dbReference type="InterPro" id="IPR007627">
    <property type="entry name" value="RNA_pol_sigma70_r2"/>
</dbReference>
<feature type="domain" description="RNA polymerase sigma-70 region 2" evidence="7">
    <location>
        <begin position="16"/>
        <end position="83"/>
    </location>
</feature>
<dbReference type="GO" id="GO:0016987">
    <property type="term" value="F:sigma factor activity"/>
    <property type="evidence" value="ECO:0007669"/>
    <property type="project" value="UniProtKB-KW"/>
</dbReference>
<dbReference type="OrthoDB" id="9797134at2"/>
<evidence type="ECO:0000256" key="6">
    <source>
        <dbReference type="SAM" id="MobiDB-lite"/>
    </source>
</evidence>
<dbReference type="RefSeq" id="WP_101252279.1">
    <property type="nucleotide sequence ID" value="NZ_PIUM01000026.1"/>
</dbReference>
<dbReference type="EMBL" id="PIUM01000026">
    <property type="protein sequence ID" value="PKU22806.1"/>
    <property type="molecule type" value="Genomic_DNA"/>
</dbReference>
<keyword evidence="3" id="KW-0731">Sigma factor</keyword>
<accession>A0A2N3PQY6</accession>
<dbReference type="SUPFAM" id="SSF88946">
    <property type="entry name" value="Sigma2 domain of RNA polymerase sigma factors"/>
    <property type="match status" value="1"/>
</dbReference>
<evidence type="ECO:0000256" key="4">
    <source>
        <dbReference type="ARBA" id="ARBA00023125"/>
    </source>
</evidence>
<evidence type="ECO:0000256" key="1">
    <source>
        <dbReference type="ARBA" id="ARBA00010641"/>
    </source>
</evidence>
<gene>
    <name evidence="8" type="ORF">CWS72_19310</name>
</gene>
<dbReference type="NCBIfam" id="TIGR02937">
    <property type="entry name" value="sigma70-ECF"/>
    <property type="match status" value="1"/>
</dbReference>
<dbReference type="InterPro" id="IPR013324">
    <property type="entry name" value="RNA_pol_sigma_r3/r4-like"/>
</dbReference>
<name>A0A2N3PQY6_9PROT</name>
<proteinExistence type="inferred from homology"/>
<dbReference type="AlphaFoldDB" id="A0A2N3PQY6"/>
<keyword evidence="4" id="KW-0238">DNA-binding</keyword>
<evidence type="ECO:0000256" key="3">
    <source>
        <dbReference type="ARBA" id="ARBA00023082"/>
    </source>
</evidence>
<comment type="similarity">
    <text evidence="1">Belongs to the sigma-70 factor family. ECF subfamily.</text>
</comment>
<feature type="region of interest" description="Disordered" evidence="6">
    <location>
        <begin position="82"/>
        <end position="109"/>
    </location>
</feature>
<dbReference type="SUPFAM" id="SSF88659">
    <property type="entry name" value="Sigma3 and sigma4 domains of RNA polymerase sigma factors"/>
    <property type="match status" value="1"/>
</dbReference>
<dbReference type="Gene3D" id="1.10.1740.10">
    <property type="match status" value="1"/>
</dbReference>
<keyword evidence="2" id="KW-0805">Transcription regulation</keyword>
<evidence type="ECO:0000313" key="8">
    <source>
        <dbReference type="EMBL" id="PKU22806.1"/>
    </source>
</evidence>
<organism evidence="8 9">
    <name type="scientific">Telmatospirillum siberiense</name>
    <dbReference type="NCBI Taxonomy" id="382514"/>
    <lineage>
        <taxon>Bacteria</taxon>
        <taxon>Pseudomonadati</taxon>
        <taxon>Pseudomonadota</taxon>
        <taxon>Alphaproteobacteria</taxon>
        <taxon>Rhodospirillales</taxon>
        <taxon>Rhodospirillaceae</taxon>
        <taxon>Telmatospirillum</taxon>
    </lineage>
</organism>
<dbReference type="GO" id="GO:0003677">
    <property type="term" value="F:DNA binding"/>
    <property type="evidence" value="ECO:0007669"/>
    <property type="project" value="UniProtKB-KW"/>
</dbReference>
<evidence type="ECO:0000313" key="9">
    <source>
        <dbReference type="Proteomes" id="UP000233293"/>
    </source>
</evidence>
<keyword evidence="5" id="KW-0804">Transcription</keyword>
<dbReference type="InterPro" id="IPR036388">
    <property type="entry name" value="WH-like_DNA-bd_sf"/>
</dbReference>
<dbReference type="Pfam" id="PF04542">
    <property type="entry name" value="Sigma70_r2"/>
    <property type="match status" value="1"/>
</dbReference>
<keyword evidence="9" id="KW-1185">Reference proteome</keyword>
<dbReference type="Gene3D" id="1.10.10.10">
    <property type="entry name" value="Winged helix-like DNA-binding domain superfamily/Winged helix DNA-binding domain"/>
    <property type="match status" value="1"/>
</dbReference>
<dbReference type="InterPro" id="IPR014284">
    <property type="entry name" value="RNA_pol_sigma-70_dom"/>
</dbReference>
<dbReference type="PANTHER" id="PTHR43133">
    <property type="entry name" value="RNA POLYMERASE ECF-TYPE SIGMA FACTO"/>
    <property type="match status" value="1"/>
</dbReference>
<sequence>MKNDPSDNRRRLTAIIEHDRRGLTRFVQSRLFGEGRDEADDIVSDVVLRLFERADLLAQVEDVTAYLYRALAHAVTDMFRRRRAGPLRPAPEPPDRDEPEGADPAPDPEVALAQREQRERIGQALSRLTPAERAVWVAVEIEGWRFRELAERWNEPLGTLLSRKNRAAKKLRALLEGESR</sequence>
<dbReference type="Proteomes" id="UP000233293">
    <property type="component" value="Unassembled WGS sequence"/>
</dbReference>
<dbReference type="InterPro" id="IPR039425">
    <property type="entry name" value="RNA_pol_sigma-70-like"/>
</dbReference>